<evidence type="ECO:0000256" key="7">
    <source>
        <dbReference type="SAM" id="MobiDB-lite"/>
    </source>
</evidence>
<evidence type="ECO:0000313" key="8">
    <source>
        <dbReference type="EMBL" id="EED20020.1"/>
    </source>
</evidence>
<keyword evidence="5 6" id="KW-0539">Nucleus</keyword>
<comment type="subunit">
    <text evidence="6">Component of the Mediator complex.</text>
</comment>
<dbReference type="GO" id="GO:0016592">
    <property type="term" value="C:mediator complex"/>
    <property type="evidence" value="ECO:0007669"/>
    <property type="project" value="InterPro"/>
</dbReference>
<dbReference type="RefSeq" id="XP_002480454.1">
    <property type="nucleotide sequence ID" value="XM_002480409.1"/>
</dbReference>
<accession>B8M858</accession>
<evidence type="ECO:0000256" key="1">
    <source>
        <dbReference type="ARBA" id="ARBA00004123"/>
    </source>
</evidence>
<comment type="similarity">
    <text evidence="2 6">Belongs to the Mediator complex subunit 10 family.</text>
</comment>
<dbReference type="PhylomeDB" id="B8M858"/>
<dbReference type="Proteomes" id="UP000001745">
    <property type="component" value="Unassembled WGS sequence"/>
</dbReference>
<evidence type="ECO:0000256" key="4">
    <source>
        <dbReference type="ARBA" id="ARBA00023163"/>
    </source>
</evidence>
<dbReference type="STRING" id="441959.B8M858"/>
<dbReference type="GO" id="GO:0003712">
    <property type="term" value="F:transcription coregulator activity"/>
    <property type="evidence" value="ECO:0007669"/>
    <property type="project" value="InterPro"/>
</dbReference>
<dbReference type="AlphaFoldDB" id="B8M858"/>
<comment type="function">
    <text evidence="6">Component of the Mediator complex, a coactivator involved in the regulated transcription of nearly all RNA polymerase II-dependent genes. Mediator functions as a bridge to convey information from gene-specific regulatory proteins to the basal RNA polymerase II transcription machinery. Mediator is recruited to promoters by direct interactions with regulatory proteins and serves as a scaffold for the assembly of a functional preinitiation complex with RNA polymerase II and the general transcription factors.</text>
</comment>
<dbReference type="HOGENOM" id="CLU_096169_0_0_1"/>
<dbReference type="Pfam" id="PF09748">
    <property type="entry name" value="Med10"/>
    <property type="match status" value="1"/>
</dbReference>
<sequence>MAPVALSTVENELKDVIQHLFEIQSAVHGYLGSETQIELVRKIKNLTIALNTLSTDTKPDPSINPETFNNNNPINRDDPPVASIQLPPEIVDYVDAARNPDIYTREFVELVQRGNQDLKGKKEAFASFRDVLATEMRSAMPECRREVDRAIANTAGSSRGV</sequence>
<dbReference type="eggNOG" id="KOG3046">
    <property type="taxonomic scope" value="Eukaryota"/>
</dbReference>
<dbReference type="EMBL" id="EQ962654">
    <property type="protein sequence ID" value="EED20020.1"/>
    <property type="molecule type" value="Genomic_DNA"/>
</dbReference>
<keyword evidence="4 6" id="KW-0804">Transcription</keyword>
<keyword evidence="3 6" id="KW-0805">Transcription regulation</keyword>
<evidence type="ECO:0000256" key="3">
    <source>
        <dbReference type="ARBA" id="ARBA00023015"/>
    </source>
</evidence>
<dbReference type="InParanoid" id="B8M858"/>
<dbReference type="VEuPathDB" id="FungiDB:TSTA_032730"/>
<comment type="subcellular location">
    <subcellularLocation>
        <location evidence="1 6">Nucleus</location>
    </subcellularLocation>
</comment>
<name>B8M858_TALSN</name>
<organism evidence="8 9">
    <name type="scientific">Talaromyces stipitatus (strain ATCC 10500 / CBS 375.48 / QM 6759 / NRRL 1006)</name>
    <name type="common">Penicillium stipitatum</name>
    <dbReference type="NCBI Taxonomy" id="441959"/>
    <lineage>
        <taxon>Eukaryota</taxon>
        <taxon>Fungi</taxon>
        <taxon>Dikarya</taxon>
        <taxon>Ascomycota</taxon>
        <taxon>Pezizomycotina</taxon>
        <taxon>Eurotiomycetes</taxon>
        <taxon>Eurotiomycetidae</taxon>
        <taxon>Eurotiales</taxon>
        <taxon>Trichocomaceae</taxon>
        <taxon>Talaromyces</taxon>
        <taxon>Talaromyces sect. Talaromyces</taxon>
    </lineage>
</organism>
<dbReference type="OMA" id="QYQRAKM"/>
<evidence type="ECO:0000256" key="5">
    <source>
        <dbReference type="ARBA" id="ARBA00023242"/>
    </source>
</evidence>
<dbReference type="GeneID" id="8105012"/>
<evidence type="ECO:0000256" key="2">
    <source>
        <dbReference type="ARBA" id="ARBA00005389"/>
    </source>
</evidence>
<keyword evidence="6" id="KW-0010">Activator</keyword>
<feature type="compositionally biased region" description="Low complexity" evidence="7">
    <location>
        <begin position="63"/>
        <end position="74"/>
    </location>
</feature>
<dbReference type="OrthoDB" id="337270at2759"/>
<evidence type="ECO:0000256" key="6">
    <source>
        <dbReference type="RuleBase" id="RU364146"/>
    </source>
</evidence>
<keyword evidence="9" id="KW-1185">Reference proteome</keyword>
<feature type="region of interest" description="Disordered" evidence="7">
    <location>
        <begin position="57"/>
        <end position="82"/>
    </location>
</feature>
<dbReference type="GO" id="GO:0006357">
    <property type="term" value="P:regulation of transcription by RNA polymerase II"/>
    <property type="evidence" value="ECO:0007669"/>
    <property type="project" value="InterPro"/>
</dbReference>
<dbReference type="InterPro" id="IPR019145">
    <property type="entry name" value="Mediator_Med10"/>
</dbReference>
<proteinExistence type="inferred from homology"/>
<reference evidence="9" key="1">
    <citation type="journal article" date="2015" name="Genome Announc.">
        <title>Genome sequence of the AIDS-associated pathogen Penicillium marneffei (ATCC18224) and its near taxonomic relative Talaromyces stipitatus (ATCC10500).</title>
        <authorList>
            <person name="Nierman W.C."/>
            <person name="Fedorova-Abrams N.D."/>
            <person name="Andrianopoulos A."/>
        </authorList>
    </citation>
    <scope>NUCLEOTIDE SEQUENCE [LARGE SCALE GENOMIC DNA]</scope>
    <source>
        <strain evidence="9">ATCC 10500 / CBS 375.48 / QM 6759 / NRRL 1006</strain>
    </source>
</reference>
<evidence type="ECO:0000313" key="9">
    <source>
        <dbReference type="Proteomes" id="UP000001745"/>
    </source>
</evidence>
<dbReference type="FunCoup" id="B8M858">
    <property type="interactions" value="556"/>
</dbReference>
<protein>
    <recommendedName>
        <fullName evidence="6">Mediator of RNA polymerase II transcription subunit 10</fullName>
    </recommendedName>
    <alternativeName>
        <fullName evidence="6">Mediator complex subunit 10</fullName>
    </alternativeName>
</protein>
<gene>
    <name evidence="6" type="primary">MED10</name>
    <name evidence="8" type="ORF">TSTA_032730</name>
</gene>